<dbReference type="Proteomes" id="UP001457282">
    <property type="component" value="Unassembled WGS sequence"/>
</dbReference>
<gene>
    <name evidence="9" type="ORF">M0R45_013970</name>
</gene>
<sequence>MSNQFWTAIGMAVATVFAEKAVNILADYMAPTPPPAPPTVHLTLNLPNVQTLGIDNVPLRVIVGEGSLLVSVEEQRLEYDANDSEAEEAGDGAPPPSPASSASESLASSSKRCSSIETSRLPSPAITHSGTLSIPSVCIFGRFRVRCTVGGAGGGVDRGIRKQGGTFKYNSTAEIIPNQLRSSACKMVRTLLQLMRTLDRMPEERTILMKLLCYNNVTSADYEPPFFRCCTEEACNPWTKNPLTMEVGNVNSKHIILAFKLKSVLDHCEDENDDTQDDEVSLGADFMQRDDSSESDSEVNQSQEDQYIVLLLVRFVDLCTVYAL</sequence>
<protein>
    <recommendedName>
        <fullName evidence="8">HORMA domain-containing protein</fullName>
    </recommendedName>
</protein>
<feature type="compositionally biased region" description="Low complexity" evidence="6">
    <location>
        <begin position="99"/>
        <end position="110"/>
    </location>
</feature>
<dbReference type="InterPro" id="IPR051294">
    <property type="entry name" value="HORMA_MeioticProgression"/>
</dbReference>
<dbReference type="GO" id="GO:0005694">
    <property type="term" value="C:chromosome"/>
    <property type="evidence" value="ECO:0007669"/>
    <property type="project" value="UniProtKB-SubCell"/>
</dbReference>
<keyword evidence="3" id="KW-0158">Chromosome</keyword>
<accession>A0AAW1XLF0</accession>
<feature type="domain" description="HORMA" evidence="8">
    <location>
        <begin position="169"/>
        <end position="254"/>
    </location>
</feature>
<dbReference type="PANTHER" id="PTHR48225">
    <property type="entry name" value="HORMA DOMAIN-CONTAINING PROTEIN 1"/>
    <property type="match status" value="1"/>
</dbReference>
<dbReference type="Pfam" id="PF02301">
    <property type="entry name" value="HORMA"/>
    <property type="match status" value="1"/>
</dbReference>
<keyword evidence="10" id="KW-1185">Reference proteome</keyword>
<dbReference type="PANTHER" id="PTHR48225:SF7">
    <property type="entry name" value="MEIOSIS-SPECIFIC PROTEIN HOP1"/>
    <property type="match status" value="1"/>
</dbReference>
<dbReference type="Gene3D" id="3.30.900.10">
    <property type="entry name" value="HORMA domain"/>
    <property type="match status" value="1"/>
</dbReference>
<comment type="caution">
    <text evidence="9">The sequence shown here is derived from an EMBL/GenBank/DDBJ whole genome shotgun (WGS) entry which is preliminary data.</text>
</comment>
<keyword evidence="7" id="KW-0732">Signal</keyword>
<keyword evidence="5" id="KW-0469">Meiosis</keyword>
<feature type="region of interest" description="Disordered" evidence="6">
    <location>
        <begin position="80"/>
        <end position="114"/>
    </location>
</feature>
<evidence type="ECO:0000256" key="2">
    <source>
        <dbReference type="ARBA" id="ARBA00004286"/>
    </source>
</evidence>
<evidence type="ECO:0000256" key="6">
    <source>
        <dbReference type="SAM" id="MobiDB-lite"/>
    </source>
</evidence>
<dbReference type="InterPro" id="IPR003511">
    <property type="entry name" value="HORMA_dom"/>
</dbReference>
<evidence type="ECO:0000256" key="5">
    <source>
        <dbReference type="ARBA" id="ARBA00023254"/>
    </source>
</evidence>
<feature type="compositionally biased region" description="Acidic residues" evidence="6">
    <location>
        <begin position="80"/>
        <end position="90"/>
    </location>
</feature>
<comment type="subcellular location">
    <subcellularLocation>
        <location evidence="2">Chromosome</location>
    </subcellularLocation>
    <subcellularLocation>
        <location evidence="1">Nucleus</location>
    </subcellularLocation>
</comment>
<dbReference type="SUPFAM" id="SSF56019">
    <property type="entry name" value="The spindle assembly checkpoint protein mad2"/>
    <property type="match status" value="1"/>
</dbReference>
<evidence type="ECO:0000256" key="4">
    <source>
        <dbReference type="ARBA" id="ARBA00023242"/>
    </source>
</evidence>
<evidence type="ECO:0000256" key="1">
    <source>
        <dbReference type="ARBA" id="ARBA00004123"/>
    </source>
</evidence>
<evidence type="ECO:0000259" key="8">
    <source>
        <dbReference type="Pfam" id="PF02301"/>
    </source>
</evidence>
<evidence type="ECO:0000313" key="10">
    <source>
        <dbReference type="Proteomes" id="UP001457282"/>
    </source>
</evidence>
<evidence type="ECO:0000313" key="9">
    <source>
        <dbReference type="EMBL" id="KAK9937161.1"/>
    </source>
</evidence>
<dbReference type="InterPro" id="IPR036570">
    <property type="entry name" value="HORMA_dom_sf"/>
</dbReference>
<dbReference type="GO" id="GO:0051321">
    <property type="term" value="P:meiotic cell cycle"/>
    <property type="evidence" value="ECO:0007669"/>
    <property type="project" value="UniProtKB-KW"/>
</dbReference>
<organism evidence="9 10">
    <name type="scientific">Rubus argutus</name>
    <name type="common">Southern blackberry</name>
    <dbReference type="NCBI Taxonomy" id="59490"/>
    <lineage>
        <taxon>Eukaryota</taxon>
        <taxon>Viridiplantae</taxon>
        <taxon>Streptophyta</taxon>
        <taxon>Embryophyta</taxon>
        <taxon>Tracheophyta</taxon>
        <taxon>Spermatophyta</taxon>
        <taxon>Magnoliopsida</taxon>
        <taxon>eudicotyledons</taxon>
        <taxon>Gunneridae</taxon>
        <taxon>Pentapetalae</taxon>
        <taxon>rosids</taxon>
        <taxon>fabids</taxon>
        <taxon>Rosales</taxon>
        <taxon>Rosaceae</taxon>
        <taxon>Rosoideae</taxon>
        <taxon>Rosoideae incertae sedis</taxon>
        <taxon>Rubus</taxon>
    </lineage>
</organism>
<feature type="chain" id="PRO_5043362919" description="HORMA domain-containing protein" evidence="7">
    <location>
        <begin position="19"/>
        <end position="324"/>
    </location>
</feature>
<evidence type="ECO:0000256" key="7">
    <source>
        <dbReference type="SAM" id="SignalP"/>
    </source>
</evidence>
<dbReference type="AlphaFoldDB" id="A0AAW1XLF0"/>
<proteinExistence type="predicted"/>
<feature type="signal peptide" evidence="7">
    <location>
        <begin position="1"/>
        <end position="18"/>
    </location>
</feature>
<reference evidence="9 10" key="1">
    <citation type="journal article" date="2023" name="G3 (Bethesda)">
        <title>A chromosome-length genome assembly and annotation of blackberry (Rubus argutus, cv. 'Hillquist').</title>
        <authorList>
            <person name="Bruna T."/>
            <person name="Aryal R."/>
            <person name="Dudchenko O."/>
            <person name="Sargent D.J."/>
            <person name="Mead D."/>
            <person name="Buti M."/>
            <person name="Cavallini A."/>
            <person name="Hytonen T."/>
            <person name="Andres J."/>
            <person name="Pham M."/>
            <person name="Weisz D."/>
            <person name="Mascagni F."/>
            <person name="Usai G."/>
            <person name="Natali L."/>
            <person name="Bassil N."/>
            <person name="Fernandez G.E."/>
            <person name="Lomsadze A."/>
            <person name="Armour M."/>
            <person name="Olukolu B."/>
            <person name="Poorten T."/>
            <person name="Britton C."/>
            <person name="Davik J."/>
            <person name="Ashrafi H."/>
            <person name="Aiden E.L."/>
            <person name="Borodovsky M."/>
            <person name="Worthington M."/>
        </authorList>
    </citation>
    <scope>NUCLEOTIDE SEQUENCE [LARGE SCALE GENOMIC DNA]</scope>
    <source>
        <strain evidence="9">PI 553951</strain>
    </source>
</reference>
<name>A0AAW1XLF0_RUBAR</name>
<dbReference type="EMBL" id="JBEDUW010000003">
    <property type="protein sequence ID" value="KAK9937161.1"/>
    <property type="molecule type" value="Genomic_DNA"/>
</dbReference>
<dbReference type="GO" id="GO:0005634">
    <property type="term" value="C:nucleus"/>
    <property type="evidence" value="ECO:0007669"/>
    <property type="project" value="UniProtKB-SubCell"/>
</dbReference>
<evidence type="ECO:0000256" key="3">
    <source>
        <dbReference type="ARBA" id="ARBA00022454"/>
    </source>
</evidence>
<keyword evidence="4" id="KW-0539">Nucleus</keyword>